<evidence type="ECO:0000313" key="2">
    <source>
        <dbReference type="EMBL" id="EHQ89952.1"/>
    </source>
</evidence>
<evidence type="ECO:0000313" key="3">
    <source>
        <dbReference type="Proteomes" id="UP000005104"/>
    </source>
</evidence>
<dbReference type="Proteomes" id="UP000005104">
    <property type="component" value="Chromosome"/>
</dbReference>
<name>H5Y4C4_9FIRM</name>
<protein>
    <submittedName>
        <fullName evidence="2">Uncharacterized protein</fullName>
    </submittedName>
</protein>
<evidence type="ECO:0000256" key="1">
    <source>
        <dbReference type="SAM" id="Phobius"/>
    </source>
</evidence>
<keyword evidence="1" id="KW-0472">Membrane</keyword>
<dbReference type="EMBL" id="CM001441">
    <property type="protein sequence ID" value="EHQ89952.1"/>
    <property type="molecule type" value="Genomic_DNA"/>
</dbReference>
<organism evidence="2 3">
    <name type="scientific">Desulfosporosinus youngiae DSM 17734</name>
    <dbReference type="NCBI Taxonomy" id="768710"/>
    <lineage>
        <taxon>Bacteria</taxon>
        <taxon>Bacillati</taxon>
        <taxon>Bacillota</taxon>
        <taxon>Clostridia</taxon>
        <taxon>Eubacteriales</taxon>
        <taxon>Desulfitobacteriaceae</taxon>
        <taxon>Desulfosporosinus</taxon>
    </lineage>
</organism>
<accession>H5Y4C4</accession>
<keyword evidence="1" id="KW-1133">Transmembrane helix</keyword>
<dbReference type="HOGENOM" id="CLU_2933936_0_0_9"/>
<sequence>MHTPSLAILMGFYGLIVSEYYALYAYQTPGNADLLRLPVILVAILSCEHPLLILPFRKSS</sequence>
<keyword evidence="1" id="KW-0812">Transmembrane</keyword>
<feature type="transmembrane region" description="Helical" evidence="1">
    <location>
        <begin position="38"/>
        <end position="56"/>
    </location>
</feature>
<feature type="transmembrane region" description="Helical" evidence="1">
    <location>
        <begin position="7"/>
        <end position="26"/>
    </location>
</feature>
<proteinExistence type="predicted"/>
<keyword evidence="3" id="KW-1185">Reference proteome</keyword>
<gene>
    <name evidence="2" type="ORF">DesyoDRAFT_2904</name>
</gene>
<dbReference type="AlphaFoldDB" id="H5Y4C4"/>
<reference evidence="2 3" key="1">
    <citation type="submission" date="2011-11" db="EMBL/GenBank/DDBJ databases">
        <title>The Noncontiguous Finished genome of Desulfosporosinus youngiae DSM 17734.</title>
        <authorList>
            <consortium name="US DOE Joint Genome Institute (JGI-PGF)"/>
            <person name="Lucas S."/>
            <person name="Han J."/>
            <person name="Lapidus A."/>
            <person name="Cheng J.-F."/>
            <person name="Goodwin L."/>
            <person name="Pitluck S."/>
            <person name="Peters L."/>
            <person name="Ovchinnikova G."/>
            <person name="Lu M."/>
            <person name="Land M.L."/>
            <person name="Hauser L."/>
            <person name="Pester M."/>
            <person name="Spring S."/>
            <person name="Ollivier B."/>
            <person name="Rattei T."/>
            <person name="Klenk H.-P."/>
            <person name="Wagner M."/>
            <person name="Loy A."/>
            <person name="Woyke T.J."/>
        </authorList>
    </citation>
    <scope>NUCLEOTIDE SEQUENCE [LARGE SCALE GENOMIC DNA]</scope>
    <source>
        <strain evidence="2 3">DSM 17734</strain>
    </source>
</reference>